<dbReference type="PANTHER" id="PTHR43654">
    <property type="entry name" value="GLUTAMATE 5-KINASE"/>
    <property type="match status" value="1"/>
</dbReference>
<evidence type="ECO:0000256" key="6">
    <source>
        <dbReference type="ARBA" id="ARBA00022777"/>
    </source>
</evidence>
<organism evidence="13 14">
    <name type="scientific">Candidatus Nealsonbacteria bacterium CG_4_9_14_0_8_um_filter_35_12</name>
    <dbReference type="NCBI Taxonomy" id="1974692"/>
    <lineage>
        <taxon>Bacteria</taxon>
        <taxon>Candidatus Nealsoniibacteriota</taxon>
    </lineage>
</organism>
<dbReference type="GO" id="GO:0016114">
    <property type="term" value="P:terpenoid biosynthetic process"/>
    <property type="evidence" value="ECO:0007669"/>
    <property type="project" value="TreeGrafter"/>
</dbReference>
<dbReference type="InterPro" id="IPR036393">
    <property type="entry name" value="AceGlu_kinase-like_sf"/>
</dbReference>
<evidence type="ECO:0000313" key="13">
    <source>
        <dbReference type="EMBL" id="PJB99294.1"/>
    </source>
</evidence>
<name>A0A2M8DMD4_9BACT</name>
<proteinExistence type="inferred from homology"/>
<dbReference type="GO" id="GO:0016301">
    <property type="term" value="F:kinase activity"/>
    <property type="evidence" value="ECO:0007669"/>
    <property type="project" value="UniProtKB-KW"/>
</dbReference>
<evidence type="ECO:0000256" key="11">
    <source>
        <dbReference type="PIRSR" id="PIRSR016496-2"/>
    </source>
</evidence>
<gene>
    <name evidence="13" type="ORF">CO077_02495</name>
</gene>
<evidence type="ECO:0000313" key="14">
    <source>
        <dbReference type="Proteomes" id="UP000228875"/>
    </source>
</evidence>
<protein>
    <recommendedName>
        <fullName evidence="3">Isopentenyl phosphate kinase</fullName>
        <ecNumber evidence="2">2.7.4.26</ecNumber>
    </recommendedName>
</protein>
<dbReference type="AlphaFoldDB" id="A0A2M8DMD4"/>
<keyword evidence="8" id="KW-0414">Isoprene biosynthesis</keyword>
<comment type="catalytic activity">
    <reaction evidence="9">
        <text>isopentenyl phosphate + ATP = isopentenyl diphosphate + ADP</text>
        <dbReference type="Rhea" id="RHEA:33963"/>
        <dbReference type="ChEBI" id="CHEBI:30616"/>
        <dbReference type="ChEBI" id="CHEBI:65078"/>
        <dbReference type="ChEBI" id="CHEBI:128769"/>
        <dbReference type="ChEBI" id="CHEBI:456216"/>
        <dbReference type="EC" id="2.7.4.26"/>
    </reaction>
</comment>
<feature type="binding site" evidence="10">
    <location>
        <position position="156"/>
    </location>
    <ligand>
        <name>substrate</name>
    </ligand>
</feature>
<dbReference type="Gene3D" id="3.40.1160.10">
    <property type="entry name" value="Acetylglutamate kinase-like"/>
    <property type="match status" value="1"/>
</dbReference>
<keyword evidence="4" id="KW-0808">Transferase</keyword>
<dbReference type="GO" id="GO:0102043">
    <property type="term" value="F:isopentenyl phosphate kinase activity"/>
    <property type="evidence" value="ECO:0007669"/>
    <property type="project" value="UniProtKB-EC"/>
</dbReference>
<dbReference type="GO" id="GO:0005524">
    <property type="term" value="F:ATP binding"/>
    <property type="evidence" value="ECO:0007669"/>
    <property type="project" value="UniProtKB-KW"/>
</dbReference>
<evidence type="ECO:0000256" key="3">
    <source>
        <dbReference type="ARBA" id="ARBA00017267"/>
    </source>
</evidence>
<feature type="domain" description="Aspartate/glutamate/uridylate kinase" evidence="12">
    <location>
        <begin position="4"/>
        <end position="243"/>
    </location>
</feature>
<keyword evidence="5 10" id="KW-0547">Nucleotide-binding</keyword>
<comment type="caution">
    <text evidence="13">The sequence shown here is derived from an EMBL/GenBank/DDBJ whole genome shotgun (WGS) entry which is preliminary data.</text>
</comment>
<feature type="binding site" evidence="10">
    <location>
        <position position="225"/>
    </location>
    <ligand>
        <name>ATP</name>
        <dbReference type="ChEBI" id="CHEBI:30616"/>
    </ligand>
</feature>
<dbReference type="CDD" id="cd04241">
    <property type="entry name" value="AAK_FomA-like"/>
    <property type="match status" value="1"/>
</dbReference>
<feature type="binding site" evidence="10">
    <location>
        <position position="52"/>
    </location>
    <ligand>
        <name>substrate</name>
    </ligand>
</feature>
<evidence type="ECO:0000256" key="2">
    <source>
        <dbReference type="ARBA" id="ARBA00012908"/>
    </source>
</evidence>
<dbReference type="PANTHER" id="PTHR43654:SF1">
    <property type="entry name" value="ISOPENTENYL PHOSPHATE KINASE"/>
    <property type="match status" value="1"/>
</dbReference>
<dbReference type="NCBIfam" id="NF040647">
    <property type="entry name" value="IPPK_Arch"/>
    <property type="match status" value="1"/>
</dbReference>
<feature type="binding site" evidence="10">
    <location>
        <position position="221"/>
    </location>
    <ligand>
        <name>ATP</name>
        <dbReference type="ChEBI" id="CHEBI:30616"/>
    </ligand>
</feature>
<comment type="similarity">
    <text evidence="1">Belongs to the isopentenyl phosphate kinase family.</text>
</comment>
<keyword evidence="7 10" id="KW-0067">ATP-binding</keyword>
<evidence type="ECO:0000256" key="7">
    <source>
        <dbReference type="ARBA" id="ARBA00022840"/>
    </source>
</evidence>
<evidence type="ECO:0000256" key="1">
    <source>
        <dbReference type="ARBA" id="ARBA00010540"/>
    </source>
</evidence>
<accession>A0A2M8DMD4</accession>
<evidence type="ECO:0000256" key="4">
    <source>
        <dbReference type="ARBA" id="ARBA00022679"/>
    </source>
</evidence>
<keyword evidence="6 13" id="KW-0418">Kinase</keyword>
<feature type="binding site" evidence="10">
    <location>
        <position position="53"/>
    </location>
    <ligand>
        <name>ATP</name>
        <dbReference type="ChEBI" id="CHEBI:30616"/>
    </ligand>
</feature>
<dbReference type="GO" id="GO:0005829">
    <property type="term" value="C:cytosol"/>
    <property type="evidence" value="ECO:0007669"/>
    <property type="project" value="TreeGrafter"/>
</dbReference>
<reference evidence="14" key="1">
    <citation type="submission" date="2017-09" db="EMBL/GenBank/DDBJ databases">
        <title>Depth-based differentiation of microbial function through sediment-hosted aquifers and enrichment of novel symbionts in the deep terrestrial subsurface.</title>
        <authorList>
            <person name="Probst A.J."/>
            <person name="Ladd B."/>
            <person name="Jarett J.K."/>
            <person name="Geller-Mcgrath D.E."/>
            <person name="Sieber C.M.K."/>
            <person name="Emerson J.B."/>
            <person name="Anantharaman K."/>
            <person name="Thomas B.C."/>
            <person name="Malmstrom R."/>
            <person name="Stieglmeier M."/>
            <person name="Klingl A."/>
            <person name="Woyke T."/>
            <person name="Ryan C.M."/>
            <person name="Banfield J.F."/>
        </authorList>
    </citation>
    <scope>NUCLEOTIDE SEQUENCE [LARGE SCALE GENOMIC DNA]</scope>
</reference>
<dbReference type="Proteomes" id="UP000228875">
    <property type="component" value="Unassembled WGS sequence"/>
</dbReference>
<evidence type="ECO:0000256" key="9">
    <source>
        <dbReference type="ARBA" id="ARBA00049063"/>
    </source>
</evidence>
<dbReference type="InterPro" id="IPR024192">
    <property type="entry name" value="Fosfomycin_R_FomA-type"/>
</dbReference>
<dbReference type="PIRSF" id="PIRSF016496">
    <property type="entry name" value="Kin_FomA"/>
    <property type="match status" value="1"/>
</dbReference>
<dbReference type="InterPro" id="IPR001048">
    <property type="entry name" value="Asp/Glu/Uridylate_kinase"/>
</dbReference>
<dbReference type="SUPFAM" id="SSF53633">
    <property type="entry name" value="Carbamate kinase-like"/>
    <property type="match status" value="1"/>
</dbReference>
<dbReference type="EMBL" id="PFTB01000056">
    <property type="protein sequence ID" value="PJB99294.1"/>
    <property type="molecule type" value="Genomic_DNA"/>
</dbReference>
<evidence type="ECO:0000256" key="10">
    <source>
        <dbReference type="PIRSR" id="PIRSR016496-1"/>
    </source>
</evidence>
<feature type="site" description="Transition state stabilizer" evidence="11">
    <location>
        <position position="17"/>
    </location>
</feature>
<evidence type="ECO:0000256" key="8">
    <source>
        <dbReference type="ARBA" id="ARBA00023229"/>
    </source>
</evidence>
<dbReference type="EC" id="2.7.4.26" evidence="2"/>
<feature type="binding site" evidence="10">
    <location>
        <position position="57"/>
    </location>
    <ligand>
        <name>substrate</name>
    </ligand>
</feature>
<sequence>MKNLILVKLGGSLITDKTKPFTLRLDIIKRLAREIREAGKKKNIKLIIGHGGGSFPHKPAKDYKVNEGIINKESFKGICLVQEAAARLNRIVVKSLIEAGLNAISVQPSAGLIAKKGRIKKWYLEPLKEMLRHNLLPVPYGDVALDTKKGCCIISTEEILNYLARKLGSKKIILAGITDGVFDKDPNKYSDAKLIPEINSKNYKIVKKYLTESAGIDITGGMFHKVERMLELIKIGVKTEIINGRKEGYLRKALLGQKVRGTIIK</sequence>
<feature type="binding site" evidence="10">
    <location>
        <begin position="8"/>
        <end position="12"/>
    </location>
    <ligand>
        <name>ATP</name>
        <dbReference type="ChEBI" id="CHEBI:30616"/>
    </ligand>
</feature>
<evidence type="ECO:0000256" key="5">
    <source>
        <dbReference type="ARBA" id="ARBA00022741"/>
    </source>
</evidence>
<dbReference type="Pfam" id="PF00696">
    <property type="entry name" value="AA_kinase"/>
    <property type="match status" value="1"/>
</dbReference>
<evidence type="ECO:0000259" key="12">
    <source>
        <dbReference type="Pfam" id="PF00696"/>
    </source>
</evidence>